<feature type="binding site" evidence="11">
    <location>
        <begin position="95"/>
        <end position="99"/>
    </location>
    <ligand>
        <name>NAD(+)</name>
        <dbReference type="ChEBI" id="CHEBI:57540"/>
    </ligand>
</feature>
<organism evidence="13 14">
    <name type="scientific">Paraburkholderia tropica</name>
    <dbReference type="NCBI Taxonomy" id="92647"/>
    <lineage>
        <taxon>Bacteria</taxon>
        <taxon>Pseudomonadati</taxon>
        <taxon>Pseudomonadota</taxon>
        <taxon>Betaproteobacteria</taxon>
        <taxon>Burkholderiales</taxon>
        <taxon>Burkholderiaceae</taxon>
        <taxon>Paraburkholderia</taxon>
    </lineage>
</organism>
<feature type="binding site" evidence="11">
    <location>
        <position position="126"/>
    </location>
    <ligand>
        <name>NAD(+)</name>
        <dbReference type="ChEBI" id="CHEBI:57540"/>
    </ligand>
</feature>
<evidence type="ECO:0000313" key="13">
    <source>
        <dbReference type="EMBL" id="SEJ60316.1"/>
    </source>
</evidence>
<name>A0AAQ1GF68_9BURK</name>
<feature type="binding site" evidence="11">
    <location>
        <position position="132"/>
    </location>
    <ligand>
        <name>NAD(+)</name>
        <dbReference type="ChEBI" id="CHEBI:57540"/>
    </ligand>
</feature>
<evidence type="ECO:0000259" key="12">
    <source>
        <dbReference type="Pfam" id="PF00465"/>
    </source>
</evidence>
<evidence type="ECO:0000313" key="14">
    <source>
        <dbReference type="Proteomes" id="UP000183529"/>
    </source>
</evidence>
<gene>
    <name evidence="13" type="ORF">SAMN05216550_106204</name>
</gene>
<feature type="binding site" evidence="9">
    <location>
        <position position="255"/>
    </location>
    <ligand>
        <name>glycerol</name>
        <dbReference type="ChEBI" id="CHEBI:17754"/>
    </ligand>
</feature>
<feature type="binding site" evidence="11">
    <location>
        <position position="128"/>
    </location>
    <ligand>
        <name>NAD(+)</name>
        <dbReference type="ChEBI" id="CHEBI:57540"/>
    </ligand>
</feature>
<keyword evidence="4 11" id="KW-0520">NAD</keyword>
<sequence length="381" mass="39700">MLRTIGFPGQYTQGPGALDALGEQLAHAGFARAVVLCDTAVGESLWPRVDASLRRAGLDAHRAMFPGECTKGAIADLANRVRAFVPDVVVGLGGGKAIDCAKGVAMALGAQVAVCPTIASNDAPTSRLIVLYDDDHRVVGVDYLSRNPVLVLVDTDVIVRAPVRFFAAGIGDAISKRFEAAQCCASGGHNSFGTPPLDTALRLTNMVYDVLMSDGRAACAAVAAGRLDATVERVVEATVLLSGVGFESGGLSLAHALIRGLTAIPSISSMLHGELVAFGTLVQMEAEGQNDQDIEALIELLVAVALPVTLRELGQRDALTQAERDTIVDATLAAAYSRHMTPPLTAGRLARALHDADRRGEAALRRRAATTIAPVDAPGLV</sequence>
<feature type="binding site" evidence="9">
    <location>
        <position position="172"/>
    </location>
    <ligand>
        <name>glycerol</name>
        <dbReference type="ChEBI" id="CHEBI:17754"/>
    </ligand>
</feature>
<evidence type="ECO:0000256" key="8">
    <source>
        <dbReference type="ARBA" id="ARBA00049006"/>
    </source>
</evidence>
<dbReference type="GO" id="GO:0046872">
    <property type="term" value="F:metal ion binding"/>
    <property type="evidence" value="ECO:0007669"/>
    <property type="project" value="UniProtKB-KW"/>
</dbReference>
<feature type="domain" description="Alcohol dehydrogenase iron-type/glycerol dehydrogenase GldA" evidence="12">
    <location>
        <begin position="8"/>
        <end position="155"/>
    </location>
</feature>
<dbReference type="Proteomes" id="UP000183529">
    <property type="component" value="Unassembled WGS sequence"/>
</dbReference>
<keyword evidence="3" id="KW-0560">Oxidoreductase</keyword>
<evidence type="ECO:0000256" key="5">
    <source>
        <dbReference type="ARBA" id="ARBA00037918"/>
    </source>
</evidence>
<dbReference type="EC" id="1.1.1.6" evidence="6"/>
<proteinExistence type="inferred from homology"/>
<evidence type="ECO:0000256" key="3">
    <source>
        <dbReference type="ARBA" id="ARBA00023002"/>
    </source>
</evidence>
<dbReference type="EMBL" id="FNZM01000006">
    <property type="protein sequence ID" value="SEJ60316.1"/>
    <property type="molecule type" value="Genomic_DNA"/>
</dbReference>
<dbReference type="InterPro" id="IPR016205">
    <property type="entry name" value="Glycerol_DH"/>
</dbReference>
<dbReference type="GO" id="GO:0008888">
    <property type="term" value="F:glycerol dehydrogenase (NAD+) activity"/>
    <property type="evidence" value="ECO:0007669"/>
    <property type="project" value="UniProtKB-EC"/>
</dbReference>
<dbReference type="PANTHER" id="PTHR43616:SF5">
    <property type="entry name" value="GLYCEROL DEHYDROGENASE 1"/>
    <property type="match status" value="1"/>
</dbReference>
<dbReference type="InterPro" id="IPR001670">
    <property type="entry name" value="ADH_Fe/GldA"/>
</dbReference>
<keyword evidence="9" id="KW-0862">Zinc</keyword>
<evidence type="ECO:0000256" key="1">
    <source>
        <dbReference type="ARBA" id="ARBA00007358"/>
    </source>
</evidence>
<dbReference type="RefSeq" id="WP_074983247.1">
    <property type="nucleotide sequence ID" value="NZ_CADFGN010000006.1"/>
</dbReference>
<comment type="caution">
    <text evidence="13">The sequence shown here is derived from an EMBL/GenBank/DDBJ whole genome shotgun (WGS) entry which is preliminary data.</text>
</comment>
<dbReference type="PIRSF" id="PIRSF000112">
    <property type="entry name" value="Glycerol_dehydrogenase"/>
    <property type="match status" value="1"/>
</dbReference>
<dbReference type="Gene3D" id="3.40.50.1970">
    <property type="match status" value="1"/>
</dbReference>
<dbReference type="NCBIfam" id="NF006941">
    <property type="entry name" value="PRK09423.1"/>
    <property type="match status" value="1"/>
</dbReference>
<dbReference type="Gene3D" id="1.20.1090.10">
    <property type="entry name" value="Dehydroquinate synthase-like - alpha domain"/>
    <property type="match status" value="1"/>
</dbReference>
<feature type="binding site" evidence="10">
    <location>
        <position position="122"/>
    </location>
    <ligand>
        <name>glycerol</name>
        <dbReference type="ChEBI" id="CHEBI:17754"/>
    </ligand>
</feature>
<dbReference type="PANTHER" id="PTHR43616">
    <property type="entry name" value="GLYCEROL DEHYDROGENASE"/>
    <property type="match status" value="1"/>
</dbReference>
<evidence type="ECO:0000256" key="4">
    <source>
        <dbReference type="ARBA" id="ARBA00023027"/>
    </source>
</evidence>
<protein>
    <recommendedName>
        <fullName evidence="7">Glycerol dehydrogenase</fullName>
        <ecNumber evidence="6">1.1.1.6</ecNumber>
    </recommendedName>
</protein>
<reference evidence="13 14" key="1">
    <citation type="submission" date="2016-10" db="EMBL/GenBank/DDBJ databases">
        <authorList>
            <person name="Varghese N."/>
            <person name="Submissions S."/>
        </authorList>
    </citation>
    <scope>NUCLEOTIDE SEQUENCE [LARGE SCALE GENOMIC DNA]</scope>
    <source>
        <strain evidence="13 14">LMG 22274</strain>
    </source>
</reference>
<feature type="binding site" evidence="9">
    <location>
        <position position="272"/>
    </location>
    <ligand>
        <name>glycerol</name>
        <dbReference type="ChEBI" id="CHEBI:17754"/>
    </ligand>
</feature>
<comment type="cofactor">
    <cofactor evidence="9">
        <name>Zn(2+)</name>
        <dbReference type="ChEBI" id="CHEBI:29105"/>
    </cofactor>
    <text evidence="9">Binds 1 zinc ion per subunit.</text>
</comment>
<accession>A0AAQ1GF68</accession>
<evidence type="ECO:0000256" key="7">
    <source>
        <dbReference type="ARBA" id="ARBA00040132"/>
    </source>
</evidence>
<feature type="binding site" evidence="11">
    <location>
        <begin position="117"/>
        <end position="120"/>
    </location>
    <ligand>
        <name>NAD(+)</name>
        <dbReference type="ChEBI" id="CHEBI:57540"/>
    </ligand>
</feature>
<keyword evidence="2 9" id="KW-0479">Metal-binding</keyword>
<evidence type="ECO:0000256" key="10">
    <source>
        <dbReference type="PIRSR" id="PIRSR000112-2"/>
    </source>
</evidence>
<evidence type="ECO:0000256" key="11">
    <source>
        <dbReference type="PIRSR" id="PIRSR000112-3"/>
    </source>
</evidence>
<dbReference type="SUPFAM" id="SSF56796">
    <property type="entry name" value="Dehydroquinate synthase-like"/>
    <property type="match status" value="1"/>
</dbReference>
<evidence type="ECO:0000256" key="9">
    <source>
        <dbReference type="PIRSR" id="PIRSR000112-1"/>
    </source>
</evidence>
<dbReference type="InterPro" id="IPR018211">
    <property type="entry name" value="ADH_Fe_CS"/>
</dbReference>
<comment type="similarity">
    <text evidence="1">Belongs to the iron-containing alcohol dehydrogenase family.</text>
</comment>
<dbReference type="CDD" id="cd08170">
    <property type="entry name" value="GlyDH"/>
    <property type="match status" value="1"/>
</dbReference>
<dbReference type="PROSITE" id="PS00913">
    <property type="entry name" value="ADH_IRON_1"/>
    <property type="match status" value="1"/>
</dbReference>
<dbReference type="AlphaFoldDB" id="A0AAQ1GF68"/>
<comment type="pathway">
    <text evidence="5">Polyol metabolism; glycerol fermentation; glycerone phosphate from glycerol (oxidative route): step 1/2.</text>
</comment>
<evidence type="ECO:0000256" key="2">
    <source>
        <dbReference type="ARBA" id="ARBA00022723"/>
    </source>
</evidence>
<evidence type="ECO:0000256" key="6">
    <source>
        <dbReference type="ARBA" id="ARBA00039147"/>
    </source>
</evidence>
<dbReference type="Pfam" id="PF00465">
    <property type="entry name" value="Fe-ADH"/>
    <property type="match status" value="1"/>
</dbReference>
<comment type="catalytic activity">
    <reaction evidence="8">
        <text>glycerol + NAD(+) = dihydroxyacetone + NADH + H(+)</text>
        <dbReference type="Rhea" id="RHEA:13769"/>
        <dbReference type="ChEBI" id="CHEBI:15378"/>
        <dbReference type="ChEBI" id="CHEBI:16016"/>
        <dbReference type="ChEBI" id="CHEBI:17754"/>
        <dbReference type="ChEBI" id="CHEBI:57540"/>
        <dbReference type="ChEBI" id="CHEBI:57945"/>
        <dbReference type="EC" id="1.1.1.6"/>
    </reaction>
</comment>